<evidence type="ECO:0000313" key="4">
    <source>
        <dbReference type="EMBL" id="CAA0810126.1"/>
    </source>
</evidence>
<dbReference type="AlphaFoldDB" id="A0A9N7R497"/>
<feature type="compositionally biased region" description="Low complexity" evidence="2">
    <location>
        <begin position="103"/>
        <end position="126"/>
    </location>
</feature>
<dbReference type="PROSITE" id="PS50158">
    <property type="entry name" value="ZF_CCHC"/>
    <property type="match status" value="1"/>
</dbReference>
<keyword evidence="1" id="KW-0862">Zinc</keyword>
<evidence type="ECO:0000313" key="5">
    <source>
        <dbReference type="Proteomes" id="UP001153555"/>
    </source>
</evidence>
<dbReference type="PANTHER" id="PTHR31286">
    <property type="entry name" value="GLYCINE-RICH CELL WALL STRUCTURAL PROTEIN 1.8-LIKE"/>
    <property type="match status" value="1"/>
</dbReference>
<sequence length="216" mass="23790">MFKQNKNVSVVKAGGERGSYLRLLAVVDVTKPLPRVANLRLHNTQVRASFQYERLVNNCFYCGIIGHLERGCPKKMDDIDKGKFKEGQYGEWLRAMDNAGSSRFSSSFSAEQPSSDSPSKMQPSSQNNDNLNEKVGHISAGSGVHTNKDTSTNLVNQSDPSMMVIQPPEEETVVCLPIIQSTPIIDQGVSQTRDQNPQMDLGSTPPLIVVAIARRK</sequence>
<reference evidence="4" key="1">
    <citation type="submission" date="2019-12" db="EMBL/GenBank/DDBJ databases">
        <authorList>
            <person name="Scholes J."/>
        </authorList>
    </citation>
    <scope>NUCLEOTIDE SEQUENCE</scope>
</reference>
<keyword evidence="1" id="KW-0863">Zinc-finger</keyword>
<comment type="caution">
    <text evidence="4">The sequence shown here is derived from an EMBL/GenBank/DDBJ whole genome shotgun (WGS) entry which is preliminary data.</text>
</comment>
<dbReference type="GO" id="GO:0008270">
    <property type="term" value="F:zinc ion binding"/>
    <property type="evidence" value="ECO:0007669"/>
    <property type="project" value="UniProtKB-KW"/>
</dbReference>
<dbReference type="Proteomes" id="UP001153555">
    <property type="component" value="Unassembled WGS sequence"/>
</dbReference>
<dbReference type="InterPro" id="IPR040256">
    <property type="entry name" value="At4g02000-like"/>
</dbReference>
<feature type="domain" description="CCHC-type" evidence="3">
    <location>
        <begin position="59"/>
        <end position="74"/>
    </location>
</feature>
<dbReference type="PANTHER" id="PTHR31286:SF167">
    <property type="entry name" value="OS09G0268800 PROTEIN"/>
    <property type="match status" value="1"/>
</dbReference>
<dbReference type="SUPFAM" id="SSF57756">
    <property type="entry name" value="Retrovirus zinc finger-like domains"/>
    <property type="match status" value="1"/>
</dbReference>
<keyword evidence="1" id="KW-0479">Metal-binding</keyword>
<keyword evidence="5" id="KW-1185">Reference proteome</keyword>
<gene>
    <name evidence="4" type="ORF">SHERM_11956</name>
</gene>
<evidence type="ECO:0000256" key="2">
    <source>
        <dbReference type="SAM" id="MobiDB-lite"/>
    </source>
</evidence>
<feature type="region of interest" description="Disordered" evidence="2">
    <location>
        <begin position="103"/>
        <end position="152"/>
    </location>
</feature>
<dbReference type="Pfam" id="PF14392">
    <property type="entry name" value="zf-CCHC_4"/>
    <property type="match status" value="1"/>
</dbReference>
<proteinExistence type="predicted"/>
<accession>A0A9N7R497</accession>
<evidence type="ECO:0000259" key="3">
    <source>
        <dbReference type="PROSITE" id="PS50158"/>
    </source>
</evidence>
<dbReference type="GO" id="GO:0003676">
    <property type="term" value="F:nucleic acid binding"/>
    <property type="evidence" value="ECO:0007669"/>
    <property type="project" value="InterPro"/>
</dbReference>
<name>A0A9N7R497_STRHE</name>
<dbReference type="InterPro" id="IPR036875">
    <property type="entry name" value="Znf_CCHC_sf"/>
</dbReference>
<evidence type="ECO:0000256" key="1">
    <source>
        <dbReference type="PROSITE-ProRule" id="PRU00047"/>
    </source>
</evidence>
<dbReference type="InterPro" id="IPR001878">
    <property type="entry name" value="Znf_CCHC"/>
</dbReference>
<dbReference type="EMBL" id="CACSLK010004915">
    <property type="protein sequence ID" value="CAA0810126.1"/>
    <property type="molecule type" value="Genomic_DNA"/>
</dbReference>
<dbReference type="InterPro" id="IPR025836">
    <property type="entry name" value="Zn_knuckle_CX2CX4HX4C"/>
</dbReference>
<organism evidence="4 5">
    <name type="scientific">Striga hermonthica</name>
    <name type="common">Purple witchweed</name>
    <name type="synonym">Buchnera hermonthica</name>
    <dbReference type="NCBI Taxonomy" id="68872"/>
    <lineage>
        <taxon>Eukaryota</taxon>
        <taxon>Viridiplantae</taxon>
        <taxon>Streptophyta</taxon>
        <taxon>Embryophyta</taxon>
        <taxon>Tracheophyta</taxon>
        <taxon>Spermatophyta</taxon>
        <taxon>Magnoliopsida</taxon>
        <taxon>eudicotyledons</taxon>
        <taxon>Gunneridae</taxon>
        <taxon>Pentapetalae</taxon>
        <taxon>asterids</taxon>
        <taxon>lamiids</taxon>
        <taxon>Lamiales</taxon>
        <taxon>Orobanchaceae</taxon>
        <taxon>Buchnereae</taxon>
        <taxon>Striga</taxon>
    </lineage>
</organism>
<protein>
    <recommendedName>
        <fullName evidence="3">CCHC-type domain-containing protein</fullName>
    </recommendedName>
</protein>
<dbReference type="OrthoDB" id="1924068at2759"/>